<keyword evidence="3" id="KW-1185">Reference proteome</keyword>
<organism evidence="2 3">
    <name type="scientific">Endocarpon pusillum</name>
    <dbReference type="NCBI Taxonomy" id="364733"/>
    <lineage>
        <taxon>Eukaryota</taxon>
        <taxon>Fungi</taxon>
        <taxon>Dikarya</taxon>
        <taxon>Ascomycota</taxon>
        <taxon>Pezizomycotina</taxon>
        <taxon>Eurotiomycetes</taxon>
        <taxon>Chaetothyriomycetidae</taxon>
        <taxon>Verrucariales</taxon>
        <taxon>Verrucariaceae</taxon>
        <taxon>Endocarpon</taxon>
    </lineage>
</organism>
<dbReference type="AlphaFoldDB" id="A0A8H7E6X5"/>
<comment type="caution">
    <text evidence="2">The sequence shown here is derived from an EMBL/GenBank/DDBJ whole genome shotgun (WGS) entry which is preliminary data.</text>
</comment>
<protein>
    <submittedName>
        <fullName evidence="2">Uncharacterized protein</fullName>
    </submittedName>
</protein>
<sequence>MNADHSTPWMAGDDYRTGSGKSARFLEAKPDTAARSSWAPTFGADKRLTKS</sequence>
<name>A0A8H7E6X5_9EURO</name>
<gene>
    <name evidence="2" type="ORF">GJ744_008338</name>
</gene>
<evidence type="ECO:0000256" key="1">
    <source>
        <dbReference type="SAM" id="MobiDB-lite"/>
    </source>
</evidence>
<feature type="region of interest" description="Disordered" evidence="1">
    <location>
        <begin position="26"/>
        <end position="51"/>
    </location>
</feature>
<evidence type="ECO:0000313" key="3">
    <source>
        <dbReference type="Proteomes" id="UP000606974"/>
    </source>
</evidence>
<evidence type="ECO:0000313" key="2">
    <source>
        <dbReference type="EMBL" id="KAF7509111.1"/>
    </source>
</evidence>
<reference evidence="2" key="1">
    <citation type="submission" date="2020-02" db="EMBL/GenBank/DDBJ databases">
        <authorList>
            <person name="Palmer J.M."/>
        </authorList>
    </citation>
    <scope>NUCLEOTIDE SEQUENCE</scope>
    <source>
        <strain evidence="2">EPUS1.4</strain>
        <tissue evidence="2">Thallus</tissue>
    </source>
</reference>
<dbReference type="Proteomes" id="UP000606974">
    <property type="component" value="Unassembled WGS sequence"/>
</dbReference>
<dbReference type="EMBL" id="JAACFV010000045">
    <property type="protein sequence ID" value="KAF7509111.1"/>
    <property type="molecule type" value="Genomic_DNA"/>
</dbReference>
<accession>A0A8H7E6X5</accession>
<feature type="region of interest" description="Disordered" evidence="1">
    <location>
        <begin position="1"/>
        <end position="20"/>
    </location>
</feature>
<proteinExistence type="predicted"/>